<name>U7QD26_9CYAN</name>
<gene>
    <name evidence="1" type="ORF">M595_4292</name>
</gene>
<evidence type="ECO:0000313" key="2">
    <source>
        <dbReference type="Proteomes" id="UP000017127"/>
    </source>
</evidence>
<evidence type="ECO:0000313" key="1">
    <source>
        <dbReference type="EMBL" id="ERT05748.1"/>
    </source>
</evidence>
<accession>U7QD26</accession>
<reference evidence="1 2" key="1">
    <citation type="journal article" date="2013" name="Front. Microbiol.">
        <title>Comparative genomic analyses of the cyanobacterium, Lyngbya aestuarii BL J, a powerful hydrogen producer.</title>
        <authorList>
            <person name="Kothari A."/>
            <person name="Vaughn M."/>
            <person name="Garcia-Pichel F."/>
        </authorList>
    </citation>
    <scope>NUCLEOTIDE SEQUENCE [LARGE SCALE GENOMIC DNA]</scope>
    <source>
        <strain evidence="1 2">BL J</strain>
    </source>
</reference>
<proteinExistence type="predicted"/>
<protein>
    <submittedName>
        <fullName evidence="1">Uncharacterized protein</fullName>
    </submittedName>
</protein>
<comment type="caution">
    <text evidence="1">The sequence shown here is derived from an EMBL/GenBank/DDBJ whole genome shotgun (WGS) entry which is preliminary data.</text>
</comment>
<dbReference type="Proteomes" id="UP000017127">
    <property type="component" value="Unassembled WGS sequence"/>
</dbReference>
<dbReference type="EMBL" id="AUZM01000050">
    <property type="protein sequence ID" value="ERT05748.1"/>
    <property type="molecule type" value="Genomic_DNA"/>
</dbReference>
<keyword evidence="2" id="KW-1185">Reference proteome</keyword>
<dbReference type="AlphaFoldDB" id="U7QD26"/>
<organism evidence="1 2">
    <name type="scientific">Lyngbya aestuarii BL J</name>
    <dbReference type="NCBI Taxonomy" id="1348334"/>
    <lineage>
        <taxon>Bacteria</taxon>
        <taxon>Bacillati</taxon>
        <taxon>Cyanobacteriota</taxon>
        <taxon>Cyanophyceae</taxon>
        <taxon>Oscillatoriophycideae</taxon>
        <taxon>Oscillatoriales</taxon>
        <taxon>Microcoleaceae</taxon>
        <taxon>Lyngbya</taxon>
    </lineage>
</organism>
<sequence>MILVGIFTQFWRNLDPLSPNHYTLQQNQYITVKLDGILETYLSFSESLSLIKY</sequence>